<keyword evidence="1" id="KW-0812">Transmembrane</keyword>
<evidence type="ECO:0000313" key="3">
    <source>
        <dbReference type="Proteomes" id="UP000823750"/>
    </source>
</evidence>
<evidence type="ECO:0000256" key="1">
    <source>
        <dbReference type="SAM" id="Phobius"/>
    </source>
</evidence>
<keyword evidence="1" id="KW-1133">Transmembrane helix</keyword>
<reference evidence="2" key="2">
    <citation type="journal article" date="2021" name="PeerJ">
        <title>Extensive microbial diversity within the chicken gut microbiome revealed by metagenomics and culture.</title>
        <authorList>
            <person name="Gilroy R."/>
            <person name="Ravi A."/>
            <person name="Getino M."/>
            <person name="Pursley I."/>
            <person name="Horton D.L."/>
            <person name="Alikhan N.F."/>
            <person name="Baker D."/>
            <person name="Gharbi K."/>
            <person name="Hall N."/>
            <person name="Watson M."/>
            <person name="Adriaenssens E.M."/>
            <person name="Foster-Nyarko E."/>
            <person name="Jarju S."/>
            <person name="Secka A."/>
            <person name="Antonio M."/>
            <person name="Oren A."/>
            <person name="Chaudhuri R.R."/>
            <person name="La Ragione R."/>
            <person name="Hildebrand F."/>
            <person name="Pallen M.J."/>
        </authorList>
    </citation>
    <scope>NUCLEOTIDE SEQUENCE</scope>
    <source>
        <strain evidence="2">B2-16538</strain>
    </source>
</reference>
<comment type="caution">
    <text evidence="2">The sequence shown here is derived from an EMBL/GenBank/DDBJ whole genome shotgun (WGS) entry which is preliminary data.</text>
</comment>
<accession>A0A9D9J4T1</accession>
<evidence type="ECO:0000313" key="2">
    <source>
        <dbReference type="EMBL" id="MBO8485992.1"/>
    </source>
</evidence>
<reference evidence="2" key="1">
    <citation type="submission" date="2020-10" db="EMBL/GenBank/DDBJ databases">
        <authorList>
            <person name="Gilroy R."/>
        </authorList>
    </citation>
    <scope>NUCLEOTIDE SEQUENCE</scope>
    <source>
        <strain evidence="2">B2-16538</strain>
    </source>
</reference>
<organism evidence="2 3">
    <name type="scientific">Candidatus Cryptobacteroides excrementavium</name>
    <dbReference type="NCBI Taxonomy" id="2840759"/>
    <lineage>
        <taxon>Bacteria</taxon>
        <taxon>Pseudomonadati</taxon>
        <taxon>Bacteroidota</taxon>
        <taxon>Bacteroidia</taxon>
        <taxon>Bacteroidales</taxon>
        <taxon>Candidatus Cryptobacteroides</taxon>
    </lineage>
</organism>
<name>A0A9D9J4T1_9BACT</name>
<keyword evidence="1" id="KW-0472">Membrane</keyword>
<proteinExistence type="predicted"/>
<sequence length="135" mass="14587">MKADRTTEKFSIDSLTGASADRSIKCPDGFGHELSDMIDSLDAAERIIISGESKDRNTWHWLAGVAACIAIIAGIGFSAWTSRTPEDTFTDPAQAYAEAENALSAISERMGRGTALAAKAEKTMERQTAILKELY</sequence>
<feature type="transmembrane region" description="Helical" evidence="1">
    <location>
        <begin position="59"/>
        <end position="80"/>
    </location>
</feature>
<gene>
    <name evidence="2" type="ORF">IAB78_06165</name>
</gene>
<dbReference type="EMBL" id="JADILX010000090">
    <property type="protein sequence ID" value="MBO8485992.1"/>
    <property type="molecule type" value="Genomic_DNA"/>
</dbReference>
<protein>
    <submittedName>
        <fullName evidence="2">Uncharacterized protein</fullName>
    </submittedName>
</protein>
<dbReference type="Proteomes" id="UP000823750">
    <property type="component" value="Unassembled WGS sequence"/>
</dbReference>
<dbReference type="AlphaFoldDB" id="A0A9D9J4T1"/>